<dbReference type="SUPFAM" id="SSF53300">
    <property type="entry name" value="vWA-like"/>
    <property type="match status" value="1"/>
</dbReference>
<accession>A0A640VWP6</accession>
<keyword evidence="1" id="KW-0732">Signal</keyword>
<dbReference type="Pfam" id="PF05762">
    <property type="entry name" value="VWA_CoxE"/>
    <property type="match status" value="1"/>
</dbReference>
<organism evidence="2 3">
    <name type="scientific">Roseobacter cerasinus</name>
    <dbReference type="NCBI Taxonomy" id="2602289"/>
    <lineage>
        <taxon>Bacteria</taxon>
        <taxon>Pseudomonadati</taxon>
        <taxon>Pseudomonadota</taxon>
        <taxon>Alphaproteobacteria</taxon>
        <taxon>Rhodobacterales</taxon>
        <taxon>Roseobacteraceae</taxon>
        <taxon>Roseobacter</taxon>
    </lineage>
</organism>
<evidence type="ECO:0008006" key="4">
    <source>
        <dbReference type="Google" id="ProtNLM"/>
    </source>
</evidence>
<feature type="chain" id="PRO_5024903715" description="VWFA domain-containing protein" evidence="1">
    <location>
        <begin position="24"/>
        <end position="354"/>
    </location>
</feature>
<comment type="caution">
    <text evidence="2">The sequence shown here is derived from an EMBL/GenBank/DDBJ whole genome shotgun (WGS) entry which is preliminary data.</text>
</comment>
<dbReference type="PROSITE" id="PS51257">
    <property type="entry name" value="PROKAR_LIPOPROTEIN"/>
    <property type="match status" value="1"/>
</dbReference>
<feature type="signal peptide" evidence="1">
    <location>
        <begin position="1"/>
        <end position="23"/>
    </location>
</feature>
<dbReference type="Proteomes" id="UP000436522">
    <property type="component" value="Unassembled WGS sequence"/>
</dbReference>
<sequence length="354" mass="37644">MMKHAVFATCMLAFASMPLTSQALGSCPGGRIVCADVFETESDDLVIEGIPTQFVGEVLLGDNFERMSRSQAAAALREFKGPLPPGEWPKSARAVDHNARVIVMAAAPATDIQIGFLKKSSNTVQVIVTAYDADGNELRLGPDDFAVFDFDEQAPIPFSMDVAKHSLALKVAVDTSGSMQGRLDATMRPLKAFLRRLPDHVGCSIASFSHVVTEHTNGYVRCAQAVATLPALKAGGGTDLHGTMMRSYAQLKAEDATGSLLLVMTDGYDGSNIPKSQVAAAKVGSTFVLWTDNWKKNALSGIADFEAVAMTDQVGSANLDAWMDSILSQIEDAIAFQHTLTVTLPAQNAEGDGS</sequence>
<proteinExistence type="predicted"/>
<dbReference type="EMBL" id="BLIV01000016">
    <property type="protein sequence ID" value="GFE52563.1"/>
    <property type="molecule type" value="Genomic_DNA"/>
</dbReference>
<evidence type="ECO:0000313" key="3">
    <source>
        <dbReference type="Proteomes" id="UP000436522"/>
    </source>
</evidence>
<keyword evidence="3" id="KW-1185">Reference proteome</keyword>
<evidence type="ECO:0000313" key="2">
    <source>
        <dbReference type="EMBL" id="GFE52563.1"/>
    </source>
</evidence>
<dbReference type="InterPro" id="IPR008912">
    <property type="entry name" value="Uncharacterised_CoxE"/>
</dbReference>
<gene>
    <name evidence="2" type="ORF">So717_43160</name>
</gene>
<name>A0A640VWP6_9RHOB</name>
<evidence type="ECO:0000256" key="1">
    <source>
        <dbReference type="SAM" id="SignalP"/>
    </source>
</evidence>
<reference evidence="2 3" key="1">
    <citation type="submission" date="2019-12" db="EMBL/GenBank/DDBJ databases">
        <title>Roseobacter cerasinus sp. nov., isolated from seawater around aquaculture.</title>
        <authorList>
            <person name="Muramatsu S."/>
            <person name="Takabe Y."/>
            <person name="Mori K."/>
            <person name="Takaichi S."/>
            <person name="Hanada S."/>
        </authorList>
    </citation>
    <scope>NUCLEOTIDE SEQUENCE [LARGE SCALE GENOMIC DNA]</scope>
    <source>
        <strain evidence="2 3">AI77</strain>
    </source>
</reference>
<dbReference type="Gene3D" id="3.40.50.410">
    <property type="entry name" value="von Willebrand factor, type A domain"/>
    <property type="match status" value="1"/>
</dbReference>
<dbReference type="InterPro" id="IPR036465">
    <property type="entry name" value="vWFA_dom_sf"/>
</dbReference>
<protein>
    <recommendedName>
        <fullName evidence="4">VWFA domain-containing protein</fullName>
    </recommendedName>
</protein>
<dbReference type="AlphaFoldDB" id="A0A640VWP6"/>